<accession>A0ACB9ZY98</accession>
<keyword evidence="2" id="KW-1185">Reference proteome</keyword>
<evidence type="ECO:0000313" key="2">
    <source>
        <dbReference type="Proteomes" id="UP001060085"/>
    </source>
</evidence>
<organism evidence="1 2">
    <name type="scientific">Catharanthus roseus</name>
    <name type="common">Madagascar periwinkle</name>
    <name type="synonym">Vinca rosea</name>
    <dbReference type="NCBI Taxonomy" id="4058"/>
    <lineage>
        <taxon>Eukaryota</taxon>
        <taxon>Viridiplantae</taxon>
        <taxon>Streptophyta</taxon>
        <taxon>Embryophyta</taxon>
        <taxon>Tracheophyta</taxon>
        <taxon>Spermatophyta</taxon>
        <taxon>Magnoliopsida</taxon>
        <taxon>eudicotyledons</taxon>
        <taxon>Gunneridae</taxon>
        <taxon>Pentapetalae</taxon>
        <taxon>asterids</taxon>
        <taxon>lamiids</taxon>
        <taxon>Gentianales</taxon>
        <taxon>Apocynaceae</taxon>
        <taxon>Rauvolfioideae</taxon>
        <taxon>Vinceae</taxon>
        <taxon>Catharanthinae</taxon>
        <taxon>Catharanthus</taxon>
    </lineage>
</organism>
<protein>
    <submittedName>
        <fullName evidence="1">Uncharacterized protein</fullName>
    </submittedName>
</protein>
<sequence length="452" mass="52467">MSKGRATNELNWKGKKSRRGKRSLGLKVVKFEAFDPFAKQISSLFVSELPSSVTMSMEFQLPTPYNEGTYASPYYNLDSMKSINYGGQFKSSFTNSKSYFFLEVPTFIVGGSNRRRCHEMLKEEQIKKASRVEEYLRGIRLPQAKIEIKGSVEVHVKEEMSKEDFCDSMSDMSFEEKKSLDEESCFFDYILLYLRSNRFLFGDVMEQRDHSLFVNVSYQVNNLDRTYLLVVEDLFHAILVSISHDIDPWINCDSLGVANHHNFGFLENNSYGFDSSLFSLLGDHCVKIQEEELRLFLNAYAFYEIIVGALCTIFRACDLCLIDIHLSNCLFFHDSLWNQFLPRDAKLEQSSFDLKWFHYILDLISFVVDSLPSWTPIWGMIPSYFLDPFVGNFYVKKVEGYLCSLIRDLLNKSIRRNIERCSYMIPSFETFVIALKGISPFKNHFLNVEVST</sequence>
<reference evidence="2" key="1">
    <citation type="journal article" date="2023" name="Nat. Plants">
        <title>Single-cell RNA sequencing provides a high-resolution roadmap for understanding the multicellular compartmentation of specialized metabolism.</title>
        <authorList>
            <person name="Sun S."/>
            <person name="Shen X."/>
            <person name="Li Y."/>
            <person name="Li Y."/>
            <person name="Wang S."/>
            <person name="Li R."/>
            <person name="Zhang H."/>
            <person name="Shen G."/>
            <person name="Guo B."/>
            <person name="Wei J."/>
            <person name="Xu J."/>
            <person name="St-Pierre B."/>
            <person name="Chen S."/>
            <person name="Sun C."/>
        </authorList>
    </citation>
    <scope>NUCLEOTIDE SEQUENCE [LARGE SCALE GENOMIC DNA]</scope>
</reference>
<dbReference type="Proteomes" id="UP001060085">
    <property type="component" value="Linkage Group LG07"/>
</dbReference>
<dbReference type="EMBL" id="CM044707">
    <property type="protein sequence ID" value="KAI5652955.1"/>
    <property type="molecule type" value="Genomic_DNA"/>
</dbReference>
<name>A0ACB9ZY98_CATRO</name>
<evidence type="ECO:0000313" key="1">
    <source>
        <dbReference type="EMBL" id="KAI5652955.1"/>
    </source>
</evidence>
<gene>
    <name evidence="1" type="ORF">M9H77_30142</name>
</gene>
<proteinExistence type="predicted"/>
<comment type="caution">
    <text evidence="1">The sequence shown here is derived from an EMBL/GenBank/DDBJ whole genome shotgun (WGS) entry which is preliminary data.</text>
</comment>